<organism evidence="2 3">
    <name type="scientific">Bowdeniella nasicola</name>
    <dbReference type="NCBI Taxonomy" id="208480"/>
    <lineage>
        <taxon>Bacteria</taxon>
        <taxon>Bacillati</taxon>
        <taxon>Actinomycetota</taxon>
        <taxon>Actinomycetes</taxon>
        <taxon>Actinomycetales</taxon>
        <taxon>Actinomycetaceae</taxon>
        <taxon>Bowdeniella</taxon>
    </lineage>
</organism>
<accession>A0A1Q5Q0L1</accession>
<gene>
    <name evidence="2" type="ORF">BSZ39_09765</name>
</gene>
<proteinExistence type="predicted"/>
<dbReference type="Proteomes" id="UP000185628">
    <property type="component" value="Unassembled WGS sequence"/>
</dbReference>
<dbReference type="EMBL" id="MQVR01000064">
    <property type="protein sequence ID" value="OKL53394.1"/>
    <property type="molecule type" value="Genomic_DNA"/>
</dbReference>
<keyword evidence="1" id="KW-0812">Transmembrane</keyword>
<dbReference type="RefSeq" id="WP_073717150.1">
    <property type="nucleotide sequence ID" value="NZ_MQVR01000064.1"/>
</dbReference>
<feature type="transmembrane region" description="Helical" evidence="1">
    <location>
        <begin position="21"/>
        <end position="47"/>
    </location>
</feature>
<comment type="caution">
    <text evidence="2">The sequence shown here is derived from an EMBL/GenBank/DDBJ whole genome shotgun (WGS) entry which is preliminary data.</text>
</comment>
<sequence>MSLGSRTATRRLAWRDMRTAPARTLITILSVTVATAAIGVLTLITLASNNPTTRANVPKGAAATMFYSGYPLQQSPDGQSSQGRGNEAVAPLSVGLAKVSERFDVALSYTVPATVVPDGTDPQSEKERRAQASIEVNDWQRVGTLKPAVGREPRAPGEAVLTQAVLDRLCIGIGDRVVIIPLLSERGGPDIPVDALKPVPL</sequence>
<keyword evidence="1" id="KW-1133">Transmembrane helix</keyword>
<keyword evidence="1" id="KW-0472">Membrane</keyword>
<evidence type="ECO:0000256" key="1">
    <source>
        <dbReference type="SAM" id="Phobius"/>
    </source>
</evidence>
<name>A0A1Q5Q0L1_9ACTO</name>
<evidence type="ECO:0000313" key="2">
    <source>
        <dbReference type="EMBL" id="OKL53394.1"/>
    </source>
</evidence>
<protein>
    <submittedName>
        <fullName evidence="2">Uncharacterized protein</fullName>
    </submittedName>
</protein>
<dbReference type="OrthoDB" id="9780560at2"/>
<keyword evidence="3" id="KW-1185">Reference proteome</keyword>
<dbReference type="AlphaFoldDB" id="A0A1Q5Q0L1"/>
<reference evidence="3" key="1">
    <citation type="submission" date="2016-12" db="EMBL/GenBank/DDBJ databases">
        <authorList>
            <person name="Meng X."/>
        </authorList>
    </citation>
    <scope>NUCLEOTIDE SEQUENCE [LARGE SCALE GENOMIC DNA]</scope>
    <source>
        <strain evidence="3">DSM 19116</strain>
    </source>
</reference>
<evidence type="ECO:0000313" key="3">
    <source>
        <dbReference type="Proteomes" id="UP000185628"/>
    </source>
</evidence>